<evidence type="ECO:0000313" key="5">
    <source>
        <dbReference type="EMBL" id="RSM89535.1"/>
    </source>
</evidence>
<feature type="active site" description="Proton donor/acceptor" evidence="3">
    <location>
        <position position="97"/>
    </location>
</feature>
<feature type="binding site" evidence="4">
    <location>
        <position position="73"/>
    </location>
    <ligand>
        <name>substrate</name>
    </ligand>
</feature>
<dbReference type="CDD" id="cd07067">
    <property type="entry name" value="HP_PGM_like"/>
    <property type="match status" value="1"/>
</dbReference>
<evidence type="ECO:0000256" key="4">
    <source>
        <dbReference type="PIRSR" id="PIRSR613078-2"/>
    </source>
</evidence>
<reference evidence="5 6" key="1">
    <citation type="submission" date="2018-05" db="EMBL/GenBank/DDBJ databases">
        <title>Evolution of GPA BGCs.</title>
        <authorList>
            <person name="Waglechner N."/>
            <person name="Wright G.D."/>
        </authorList>
    </citation>
    <scope>NUCLEOTIDE SEQUENCE [LARGE SCALE GENOMIC DNA]</scope>
    <source>
        <strain evidence="5 6">A82846</strain>
    </source>
</reference>
<protein>
    <submittedName>
        <fullName evidence="5">Histidine phosphatase family protein</fullName>
    </submittedName>
</protein>
<dbReference type="Proteomes" id="UP000287547">
    <property type="component" value="Unassembled WGS sequence"/>
</dbReference>
<dbReference type="Pfam" id="PF00300">
    <property type="entry name" value="His_Phos_1"/>
    <property type="match status" value="1"/>
</dbReference>
<dbReference type="SUPFAM" id="SSF53254">
    <property type="entry name" value="Phosphoglycerate mutase-like"/>
    <property type="match status" value="1"/>
</dbReference>
<dbReference type="PANTHER" id="PTHR48100">
    <property type="entry name" value="BROAD-SPECIFICITY PHOSPHATASE YOR283W-RELATED"/>
    <property type="match status" value="1"/>
</dbReference>
<feature type="binding site" evidence="4">
    <location>
        <begin position="23"/>
        <end position="30"/>
    </location>
    <ligand>
        <name>substrate</name>
    </ligand>
</feature>
<feature type="active site" description="Tele-phosphohistidine intermediate" evidence="3">
    <location>
        <position position="24"/>
    </location>
</feature>
<organism evidence="5 6">
    <name type="scientific">Kibdelosporangium aridum</name>
    <dbReference type="NCBI Taxonomy" id="2030"/>
    <lineage>
        <taxon>Bacteria</taxon>
        <taxon>Bacillati</taxon>
        <taxon>Actinomycetota</taxon>
        <taxon>Actinomycetes</taxon>
        <taxon>Pseudonocardiales</taxon>
        <taxon>Pseudonocardiaceae</taxon>
        <taxon>Kibdelosporangium</taxon>
    </lineage>
</organism>
<evidence type="ECO:0000256" key="2">
    <source>
        <dbReference type="ARBA" id="ARBA00023235"/>
    </source>
</evidence>
<dbReference type="InterPro" id="IPR029033">
    <property type="entry name" value="His_PPase_superfam"/>
</dbReference>
<dbReference type="InterPro" id="IPR001345">
    <property type="entry name" value="PG/BPGM_mutase_AS"/>
</dbReference>
<dbReference type="PANTHER" id="PTHR48100:SF1">
    <property type="entry name" value="HISTIDINE PHOSPHATASE FAMILY PROTEIN-RELATED"/>
    <property type="match status" value="1"/>
</dbReference>
<dbReference type="GO" id="GO:0005737">
    <property type="term" value="C:cytoplasm"/>
    <property type="evidence" value="ECO:0007669"/>
    <property type="project" value="TreeGrafter"/>
</dbReference>
<dbReference type="InterPro" id="IPR050275">
    <property type="entry name" value="PGM_Phosphatase"/>
</dbReference>
<dbReference type="InterPro" id="IPR013078">
    <property type="entry name" value="His_Pase_superF_clade-1"/>
</dbReference>
<evidence type="ECO:0000256" key="3">
    <source>
        <dbReference type="PIRSR" id="PIRSR613078-1"/>
    </source>
</evidence>
<comment type="caution">
    <text evidence="5">The sequence shown here is derived from an EMBL/GenBank/DDBJ whole genome shotgun (WGS) entry which is preliminary data.</text>
</comment>
<gene>
    <name evidence="5" type="ORF">DMH04_06005</name>
</gene>
<dbReference type="AlphaFoldDB" id="A0A428ZNC9"/>
<keyword evidence="2" id="KW-0413">Isomerase</keyword>
<keyword evidence="1" id="KW-0324">Glycolysis</keyword>
<dbReference type="Gene3D" id="3.40.50.1240">
    <property type="entry name" value="Phosphoglycerate mutase-like"/>
    <property type="match status" value="1"/>
</dbReference>
<evidence type="ECO:0000256" key="1">
    <source>
        <dbReference type="ARBA" id="ARBA00023152"/>
    </source>
</evidence>
<dbReference type="PROSITE" id="PS00175">
    <property type="entry name" value="PG_MUTASE"/>
    <property type="match status" value="1"/>
</dbReference>
<dbReference type="GO" id="GO:0016791">
    <property type="term" value="F:phosphatase activity"/>
    <property type="evidence" value="ECO:0007669"/>
    <property type="project" value="TreeGrafter"/>
</dbReference>
<dbReference type="SMART" id="SM00855">
    <property type="entry name" value="PGAM"/>
    <property type="match status" value="1"/>
</dbReference>
<dbReference type="EMBL" id="QHKI01000003">
    <property type="protein sequence ID" value="RSM89535.1"/>
    <property type="molecule type" value="Genomic_DNA"/>
</dbReference>
<name>A0A428ZNC9_KIBAR</name>
<dbReference type="OrthoDB" id="5296884at2"/>
<evidence type="ECO:0000313" key="6">
    <source>
        <dbReference type="Proteomes" id="UP000287547"/>
    </source>
</evidence>
<accession>A0A428ZNC9</accession>
<sequence>MKSHARPGERSLRLSHVTIYLARHGQTAYNAIGRFQGQLDVPLDETGLLQAKELAVKVADLGLVALWSSPLARARQTAEAVSAHIGLPVQFDDRLKETDTGIWTDRLVADFATQDPDGYQGWISGAADFGFEGGETFAEQSDRVLAALTEIEQGPRPALVVCHGMSMRLALARRAADRFSTSAGIPNTAVIEFPSADPATAG</sequence>
<proteinExistence type="predicted"/>